<dbReference type="RefSeq" id="WP_149073809.1">
    <property type="nucleotide sequence ID" value="NZ_CP043329.1"/>
</dbReference>
<dbReference type="Proteomes" id="UP000323653">
    <property type="component" value="Chromosome"/>
</dbReference>
<dbReference type="InterPro" id="IPR023214">
    <property type="entry name" value="HAD_sf"/>
</dbReference>
<proteinExistence type="predicted"/>
<dbReference type="KEGG" id="pej:FYC62_02655"/>
<name>A0A5C0VE19_9SPHI</name>
<dbReference type="Gene3D" id="3.30.1240.10">
    <property type="match status" value="1"/>
</dbReference>
<evidence type="ECO:0000313" key="1">
    <source>
        <dbReference type="EMBL" id="QEK50686.1"/>
    </source>
</evidence>
<evidence type="ECO:0000313" key="2">
    <source>
        <dbReference type="Proteomes" id="UP000323653"/>
    </source>
</evidence>
<reference evidence="1 2" key="1">
    <citation type="submission" date="2019-08" db="EMBL/GenBank/DDBJ databases">
        <title>Pedobacter sp. nov., isolated from Han river, South Korea.</title>
        <authorList>
            <person name="Lee D.-H."/>
            <person name="Kim Y.-S."/>
            <person name="Hwang E.-M."/>
            <person name="Le Tran T.C."/>
            <person name="Cha C.-J."/>
        </authorList>
    </citation>
    <scope>NUCLEOTIDE SEQUENCE [LARGE SCALE GENOMIC DNA]</scope>
    <source>
        <strain evidence="1 2">CJ43</strain>
    </source>
</reference>
<dbReference type="EMBL" id="CP043329">
    <property type="protein sequence ID" value="QEK50686.1"/>
    <property type="molecule type" value="Genomic_DNA"/>
</dbReference>
<dbReference type="AlphaFoldDB" id="A0A5C0VE19"/>
<dbReference type="InterPro" id="IPR036412">
    <property type="entry name" value="HAD-like_sf"/>
</dbReference>
<dbReference type="SUPFAM" id="SSF56784">
    <property type="entry name" value="HAD-like"/>
    <property type="match status" value="1"/>
</dbReference>
<protein>
    <submittedName>
        <fullName evidence="1">Uncharacterized protein</fullName>
    </submittedName>
</protein>
<keyword evidence="2" id="KW-1185">Reference proteome</keyword>
<accession>A0A5C0VE19</accession>
<dbReference type="Gene3D" id="3.40.50.1000">
    <property type="entry name" value="HAD superfamily/HAD-like"/>
    <property type="match status" value="1"/>
</dbReference>
<organism evidence="1 2">
    <name type="scientific">Pedobacter aquae</name>
    <dbReference type="NCBI Taxonomy" id="2605747"/>
    <lineage>
        <taxon>Bacteria</taxon>
        <taxon>Pseudomonadati</taxon>
        <taxon>Bacteroidota</taxon>
        <taxon>Sphingobacteriia</taxon>
        <taxon>Sphingobacteriales</taxon>
        <taxon>Sphingobacteriaceae</taxon>
        <taxon>Pedobacter</taxon>
    </lineage>
</organism>
<gene>
    <name evidence="1" type="ORF">FYC62_02655</name>
</gene>
<sequence>MNYKTLRRWELAYTNFLKKIKSVEFGCVVLDYDRTLCSDRRRLDGPDTDIINEIERIIKLGYLIAIVTGRGQSVKNDLKKLIIDKNLHENIIIGYYNGSDIGFLSSDKFPNVERKNAVVLENIYKELKDSDINEFLSLSLRPDQLTVEIIDGQDWRFIKPALYNLVMDSKDTGFIILESSRSIDIVVRPKVSKLNVIAYCENELIKKGISNYCLCIGDKGRYPGNDFELLTYPFSLSVDEVSTDMNTCWNISPKSVNNADSCLIYLKSLKAGNMGLIFDYE</sequence>